<feature type="transmembrane region" description="Helical" evidence="9">
    <location>
        <begin position="230"/>
        <end position="261"/>
    </location>
</feature>
<feature type="domain" description="ABC transmembrane type-1" evidence="11">
    <location>
        <begin position="134"/>
        <end position="401"/>
    </location>
</feature>
<evidence type="ECO:0000256" key="1">
    <source>
        <dbReference type="ARBA" id="ARBA00004651"/>
    </source>
</evidence>
<dbReference type="GO" id="GO:0016887">
    <property type="term" value="F:ATP hydrolysis activity"/>
    <property type="evidence" value="ECO:0007669"/>
    <property type="project" value="InterPro"/>
</dbReference>
<dbReference type="RefSeq" id="WP_162657543.1">
    <property type="nucleotide sequence ID" value="NZ_LR593887.1"/>
</dbReference>
<dbReference type="SMART" id="SM00382">
    <property type="entry name" value="AAA"/>
    <property type="match status" value="1"/>
</dbReference>
<dbReference type="GO" id="GO:0005524">
    <property type="term" value="F:ATP binding"/>
    <property type="evidence" value="ECO:0007669"/>
    <property type="project" value="UniProtKB-KW"/>
</dbReference>
<evidence type="ECO:0000313" key="13">
    <source>
        <dbReference type="Proteomes" id="UP000464378"/>
    </source>
</evidence>
<dbReference type="Proteomes" id="UP000464378">
    <property type="component" value="Chromosome"/>
</dbReference>
<dbReference type="CDD" id="cd18552">
    <property type="entry name" value="ABC_6TM_MsbA_like"/>
    <property type="match status" value="1"/>
</dbReference>
<keyword evidence="8 9" id="KW-0472">Membrane</keyword>
<evidence type="ECO:0000256" key="5">
    <source>
        <dbReference type="ARBA" id="ARBA00022741"/>
    </source>
</evidence>
<feature type="transmembrane region" description="Helical" evidence="9">
    <location>
        <begin position="18"/>
        <end position="43"/>
    </location>
</feature>
<dbReference type="PANTHER" id="PTHR43394:SF1">
    <property type="entry name" value="ATP-BINDING CASSETTE SUB-FAMILY B MEMBER 10, MITOCHONDRIAL"/>
    <property type="match status" value="1"/>
</dbReference>
<name>A0A6C2YM21_9BACT</name>
<evidence type="ECO:0000256" key="2">
    <source>
        <dbReference type="ARBA" id="ARBA00022448"/>
    </source>
</evidence>
<keyword evidence="3" id="KW-1003">Cell membrane</keyword>
<dbReference type="AlphaFoldDB" id="A0A6C2YM21"/>
<reference evidence="12" key="1">
    <citation type="submission" date="2019-04" db="EMBL/GenBank/DDBJ databases">
        <authorList>
            <consortium name="Science for Life Laboratories"/>
        </authorList>
    </citation>
    <scope>NUCLEOTIDE SEQUENCE</scope>
    <source>
        <strain evidence="12">MBLW1</strain>
    </source>
</reference>
<evidence type="ECO:0000256" key="9">
    <source>
        <dbReference type="SAM" id="Phobius"/>
    </source>
</evidence>
<dbReference type="InterPro" id="IPR003439">
    <property type="entry name" value="ABC_transporter-like_ATP-bd"/>
</dbReference>
<keyword evidence="5" id="KW-0547">Nucleotide-binding</keyword>
<evidence type="ECO:0000259" key="10">
    <source>
        <dbReference type="PROSITE" id="PS50893"/>
    </source>
</evidence>
<evidence type="ECO:0000313" key="12">
    <source>
        <dbReference type="EMBL" id="VIP02361.1"/>
    </source>
</evidence>
<dbReference type="Pfam" id="PF00005">
    <property type="entry name" value="ABC_tran"/>
    <property type="match status" value="1"/>
</dbReference>
<dbReference type="FunCoup" id="A0A6C2YM21">
    <property type="interactions" value="386"/>
</dbReference>
<dbReference type="PROSITE" id="PS50929">
    <property type="entry name" value="ABC_TM1F"/>
    <property type="match status" value="1"/>
</dbReference>
<feature type="domain" description="ABC transporter" evidence="10">
    <location>
        <begin position="435"/>
        <end position="670"/>
    </location>
</feature>
<keyword evidence="6" id="KW-0067">ATP-binding</keyword>
<evidence type="ECO:0000259" key="11">
    <source>
        <dbReference type="PROSITE" id="PS50929"/>
    </source>
</evidence>
<dbReference type="SUPFAM" id="SSF90123">
    <property type="entry name" value="ABC transporter transmembrane region"/>
    <property type="match status" value="1"/>
</dbReference>
<dbReference type="InterPro" id="IPR011527">
    <property type="entry name" value="ABC1_TM_dom"/>
</dbReference>
<evidence type="ECO:0000256" key="3">
    <source>
        <dbReference type="ARBA" id="ARBA00022475"/>
    </source>
</evidence>
<dbReference type="SUPFAM" id="SSF52540">
    <property type="entry name" value="P-loop containing nucleoside triphosphate hydrolases"/>
    <property type="match status" value="1"/>
</dbReference>
<dbReference type="GO" id="GO:0005886">
    <property type="term" value="C:plasma membrane"/>
    <property type="evidence" value="ECO:0007669"/>
    <property type="project" value="UniProtKB-SubCell"/>
</dbReference>
<dbReference type="InterPro" id="IPR027417">
    <property type="entry name" value="P-loop_NTPase"/>
</dbReference>
<feature type="transmembrane region" description="Helical" evidence="9">
    <location>
        <begin position="329"/>
        <end position="354"/>
    </location>
</feature>
<keyword evidence="13" id="KW-1185">Reference proteome</keyword>
<dbReference type="InterPro" id="IPR003593">
    <property type="entry name" value="AAA+_ATPase"/>
</dbReference>
<keyword evidence="2" id="KW-0813">Transport</keyword>
<gene>
    <name evidence="12" type="ORF">GMBLW1_15990</name>
</gene>
<dbReference type="InParanoid" id="A0A6C2YM21"/>
<dbReference type="Pfam" id="PF00664">
    <property type="entry name" value="ABC_membrane"/>
    <property type="match status" value="1"/>
</dbReference>
<evidence type="ECO:0000256" key="8">
    <source>
        <dbReference type="ARBA" id="ARBA00023136"/>
    </source>
</evidence>
<evidence type="ECO:0000256" key="7">
    <source>
        <dbReference type="ARBA" id="ARBA00022989"/>
    </source>
</evidence>
<keyword evidence="4 9" id="KW-0812">Transmembrane</keyword>
<dbReference type="PANTHER" id="PTHR43394">
    <property type="entry name" value="ATP-DEPENDENT PERMEASE MDL1, MITOCHONDRIAL"/>
    <property type="match status" value="1"/>
</dbReference>
<evidence type="ECO:0000256" key="4">
    <source>
        <dbReference type="ARBA" id="ARBA00022692"/>
    </source>
</evidence>
<dbReference type="KEGG" id="tim:GMBLW1_15990"/>
<dbReference type="Gene3D" id="1.20.1560.10">
    <property type="entry name" value="ABC transporter type 1, transmembrane domain"/>
    <property type="match status" value="1"/>
</dbReference>
<accession>A0A6C2YM21</accession>
<dbReference type="PROSITE" id="PS50893">
    <property type="entry name" value="ABC_TRANSPORTER_2"/>
    <property type="match status" value="1"/>
</dbReference>
<dbReference type="InterPro" id="IPR036640">
    <property type="entry name" value="ABC1_TM_sf"/>
</dbReference>
<comment type="subcellular location">
    <subcellularLocation>
        <location evidence="1">Cell membrane</location>
        <topology evidence="1">Multi-pass membrane protein</topology>
    </subcellularLocation>
</comment>
<dbReference type="FunFam" id="3.40.50.300:FF:000221">
    <property type="entry name" value="Multidrug ABC transporter ATP-binding protein"/>
    <property type="match status" value="1"/>
</dbReference>
<dbReference type="EMBL" id="LR586016">
    <property type="protein sequence ID" value="VIP02361.1"/>
    <property type="molecule type" value="Genomic_DNA"/>
</dbReference>
<protein>
    <recommendedName>
        <fullName evidence="14">ABC transporter ATP-binding protein</fullName>
    </recommendedName>
</protein>
<keyword evidence="7 9" id="KW-1133">Transmembrane helix</keyword>
<dbReference type="InterPro" id="IPR039421">
    <property type="entry name" value="Type_1_exporter"/>
</dbReference>
<evidence type="ECO:0000256" key="6">
    <source>
        <dbReference type="ARBA" id="ARBA00022840"/>
    </source>
</evidence>
<dbReference type="GO" id="GO:0015421">
    <property type="term" value="F:ABC-type oligopeptide transporter activity"/>
    <property type="evidence" value="ECO:0007669"/>
    <property type="project" value="TreeGrafter"/>
</dbReference>
<proteinExistence type="predicted"/>
<dbReference type="EMBL" id="LR593887">
    <property type="protein sequence ID" value="VTS01169.1"/>
    <property type="molecule type" value="Genomic_DNA"/>
</dbReference>
<organism evidence="12">
    <name type="scientific">Tuwongella immobilis</name>
    <dbReference type="NCBI Taxonomy" id="692036"/>
    <lineage>
        <taxon>Bacteria</taxon>
        <taxon>Pseudomonadati</taxon>
        <taxon>Planctomycetota</taxon>
        <taxon>Planctomycetia</taxon>
        <taxon>Gemmatales</taxon>
        <taxon>Gemmataceae</taxon>
        <taxon>Tuwongella</taxon>
    </lineage>
</organism>
<sequence>MKNFLRCLKYSWVYRTRLILSIVCAFIAAGFWGLNFTAIYPALQVMGKGQNLQQWVDKTIDETEVNIAKLKEQLDSPGGPRAQMALVQTLEPSSFRERREHELSGAIAKLESKITAESTWLFRCQQLRTYFIRFLPQDRFQTLAVLLGMVLASIILKGIFEFGQEWLVGSITNRTLYDMRNRFYRKVLHHDMRQYNQAGSSELMARFTNDMENVGNGLKVLYGRVVAEPLRAFACVFIACLISWQLTLLFMVLVPLALVTLTKVSRMMKRATRRLLEGMSQIYKILQETFTGIRVVKAFTMESYERRRFNRVTKEYYNQAMKVITIDSLAGPIVEILGIAAVMTALLAGAYLVLEGKTHLFGMRMTQHQMEVETLLQLYVLLAAIADPVRKLSSVYTKLQSAAAASDRVFAYMDREPQVKANATGPMLERVKDRIEFRDICFSYEAGRDILTNIQLTVKSGETVALVGKNGCGKTTLLGLLPRFYDPDHGAILIDGVPVRDLNLRSLRRQIAIVSQETVLFDDTIYNNIAYGNRKAGREEVEAAARAAHVHDFILEKLPHGYDTVAGEAAHSLSGGTRQKIALARAIVRDPSILILDEFTSQYDAESEADVNEAIKEFMKGRTTFIITHRLHTLQMVDRIVVLDGGRVQGIGTHEQLIHTCPMYQRLFEAAILRKSA</sequence>
<evidence type="ECO:0008006" key="14">
    <source>
        <dbReference type="Google" id="ProtNLM"/>
    </source>
</evidence>
<dbReference type="Gene3D" id="3.40.50.300">
    <property type="entry name" value="P-loop containing nucleotide triphosphate hydrolases"/>
    <property type="match status" value="1"/>
</dbReference>